<evidence type="ECO:0000256" key="2">
    <source>
        <dbReference type="ARBA" id="ARBA00012254"/>
    </source>
</evidence>
<gene>
    <name evidence="6" type="ORF">SARC_13023</name>
</gene>
<dbReference type="InterPro" id="IPR036477">
    <property type="entry name" value="Formyl_transf_N_sf"/>
</dbReference>
<dbReference type="InterPro" id="IPR002376">
    <property type="entry name" value="Formyl_transf_N"/>
</dbReference>
<protein>
    <recommendedName>
        <fullName evidence="2">phosphoribosylglycinamide formyltransferase 1</fullName>
        <ecNumber evidence="2">2.1.2.2</ecNumber>
    </recommendedName>
</protein>
<dbReference type="Gene3D" id="3.40.50.170">
    <property type="entry name" value="Formyl transferase, N-terminal domain"/>
    <property type="match status" value="1"/>
</dbReference>
<dbReference type="GO" id="GO:0005737">
    <property type="term" value="C:cytoplasm"/>
    <property type="evidence" value="ECO:0007669"/>
    <property type="project" value="TreeGrafter"/>
</dbReference>
<evidence type="ECO:0000256" key="3">
    <source>
        <dbReference type="ARBA" id="ARBA00022679"/>
    </source>
</evidence>
<evidence type="ECO:0000313" key="7">
    <source>
        <dbReference type="Proteomes" id="UP000054560"/>
    </source>
</evidence>
<dbReference type="PANTHER" id="PTHR43369:SF2">
    <property type="entry name" value="PHOSPHORIBOSYLGLYCINAMIDE FORMYLTRANSFERASE"/>
    <property type="match status" value="1"/>
</dbReference>
<dbReference type="Pfam" id="PF00551">
    <property type="entry name" value="Formyl_trans_N"/>
    <property type="match status" value="1"/>
</dbReference>
<dbReference type="RefSeq" id="XP_014148329.1">
    <property type="nucleotide sequence ID" value="XM_014292854.1"/>
</dbReference>
<dbReference type="EMBL" id="KQ244419">
    <property type="protein sequence ID" value="KNC74427.1"/>
    <property type="molecule type" value="Genomic_DNA"/>
</dbReference>
<comment type="pathway">
    <text evidence="1">Purine metabolism; IMP biosynthesis via de novo pathway; N(2)-formyl-N(1)-(5-phospho-D-ribosyl)glycinamide from N(1)-(5-phospho-D-ribosyl)glycinamide (10-formyl THF route): step 1/1.</text>
</comment>
<accession>A0A0L0FCC6</accession>
<keyword evidence="7" id="KW-1185">Reference proteome</keyword>
<evidence type="ECO:0000313" key="6">
    <source>
        <dbReference type="EMBL" id="KNC74427.1"/>
    </source>
</evidence>
<keyword evidence="4" id="KW-0658">Purine biosynthesis</keyword>
<dbReference type="GO" id="GO:0006189">
    <property type="term" value="P:'de novo' IMP biosynthetic process"/>
    <property type="evidence" value="ECO:0007669"/>
    <property type="project" value="TreeGrafter"/>
</dbReference>
<keyword evidence="3" id="KW-0808">Transferase</keyword>
<proteinExistence type="predicted"/>
<dbReference type="OrthoDB" id="5575075at2759"/>
<dbReference type="Proteomes" id="UP000054560">
    <property type="component" value="Unassembled WGS sequence"/>
</dbReference>
<evidence type="ECO:0000256" key="4">
    <source>
        <dbReference type="ARBA" id="ARBA00022755"/>
    </source>
</evidence>
<dbReference type="GeneID" id="25913527"/>
<evidence type="ECO:0000259" key="5">
    <source>
        <dbReference type="Pfam" id="PF00551"/>
    </source>
</evidence>
<dbReference type="EC" id="2.1.2.2" evidence="2"/>
<dbReference type="eggNOG" id="KOG3076">
    <property type="taxonomic scope" value="Eukaryota"/>
</dbReference>
<sequence>MHIVSPKFLDRFQDIVINLHPAMPDKFDGINAIKRAYDAFQTGEIESTGVMVHLVTPEVDQGRVLKVKEVPIKKEDELADLENRMHETEHILLVKAVRDFVNDL</sequence>
<dbReference type="STRING" id="667725.A0A0L0FCC6"/>
<reference evidence="6 7" key="1">
    <citation type="submission" date="2011-02" db="EMBL/GenBank/DDBJ databases">
        <title>The Genome Sequence of Sphaeroforma arctica JP610.</title>
        <authorList>
            <consortium name="The Broad Institute Genome Sequencing Platform"/>
            <person name="Russ C."/>
            <person name="Cuomo C."/>
            <person name="Young S.K."/>
            <person name="Zeng Q."/>
            <person name="Gargeya S."/>
            <person name="Alvarado L."/>
            <person name="Berlin A."/>
            <person name="Chapman S.B."/>
            <person name="Chen Z."/>
            <person name="Freedman E."/>
            <person name="Gellesch M."/>
            <person name="Goldberg J."/>
            <person name="Griggs A."/>
            <person name="Gujja S."/>
            <person name="Heilman E."/>
            <person name="Heiman D."/>
            <person name="Howarth C."/>
            <person name="Mehta T."/>
            <person name="Neiman D."/>
            <person name="Pearson M."/>
            <person name="Roberts A."/>
            <person name="Saif S."/>
            <person name="Shea T."/>
            <person name="Shenoy N."/>
            <person name="Sisk P."/>
            <person name="Stolte C."/>
            <person name="Sykes S."/>
            <person name="White J."/>
            <person name="Yandava C."/>
            <person name="Burger G."/>
            <person name="Gray M.W."/>
            <person name="Holland P.W.H."/>
            <person name="King N."/>
            <person name="Lang F.B.F."/>
            <person name="Roger A.J."/>
            <person name="Ruiz-Trillo I."/>
            <person name="Haas B."/>
            <person name="Nusbaum C."/>
            <person name="Birren B."/>
        </authorList>
    </citation>
    <scope>NUCLEOTIDE SEQUENCE [LARGE SCALE GENOMIC DNA]</scope>
    <source>
        <strain evidence="6 7">JP610</strain>
    </source>
</reference>
<name>A0A0L0FCC6_9EUKA</name>
<organism evidence="6 7">
    <name type="scientific">Sphaeroforma arctica JP610</name>
    <dbReference type="NCBI Taxonomy" id="667725"/>
    <lineage>
        <taxon>Eukaryota</taxon>
        <taxon>Ichthyosporea</taxon>
        <taxon>Ichthyophonida</taxon>
        <taxon>Sphaeroforma</taxon>
    </lineage>
</organism>
<feature type="domain" description="Formyl transferase N-terminal" evidence="5">
    <location>
        <begin position="1"/>
        <end position="97"/>
    </location>
</feature>
<evidence type="ECO:0000256" key="1">
    <source>
        <dbReference type="ARBA" id="ARBA00005054"/>
    </source>
</evidence>
<dbReference type="AlphaFoldDB" id="A0A0L0FCC6"/>
<dbReference type="GO" id="GO:0004644">
    <property type="term" value="F:phosphoribosylglycinamide formyltransferase activity"/>
    <property type="evidence" value="ECO:0007669"/>
    <property type="project" value="UniProtKB-EC"/>
</dbReference>
<dbReference type="SUPFAM" id="SSF53328">
    <property type="entry name" value="Formyltransferase"/>
    <property type="match status" value="1"/>
</dbReference>
<dbReference type="PANTHER" id="PTHR43369">
    <property type="entry name" value="PHOSPHORIBOSYLGLYCINAMIDE FORMYLTRANSFERASE"/>
    <property type="match status" value="1"/>
</dbReference>